<reference evidence="3 4" key="1">
    <citation type="submission" date="2018-05" db="EMBL/GenBank/DDBJ databases">
        <title>Genome sequencing and assembly of the regulated plant pathogen Lachnellula willkommii and related sister species for the development of diagnostic species identification markers.</title>
        <authorList>
            <person name="Giroux E."/>
            <person name="Bilodeau G."/>
        </authorList>
    </citation>
    <scope>NUCLEOTIDE SEQUENCE [LARGE SCALE GENOMIC DNA]</scope>
    <source>
        <strain evidence="3 4">CBS 197.66</strain>
    </source>
</reference>
<dbReference type="PANTHER" id="PTHR35910">
    <property type="entry name" value="2EXR DOMAIN-CONTAINING PROTEIN"/>
    <property type="match status" value="1"/>
</dbReference>
<dbReference type="InterPro" id="IPR045518">
    <property type="entry name" value="2EXR"/>
</dbReference>
<dbReference type="Proteomes" id="UP000462212">
    <property type="component" value="Unassembled WGS sequence"/>
</dbReference>
<protein>
    <recommendedName>
        <fullName evidence="2">2EXR domain-containing protein</fullName>
    </recommendedName>
</protein>
<feature type="domain" description="2EXR" evidence="2">
    <location>
        <begin position="25"/>
        <end position="105"/>
    </location>
</feature>
<dbReference type="OrthoDB" id="3473305at2759"/>
<feature type="region of interest" description="Disordered" evidence="1">
    <location>
        <begin position="1"/>
        <end position="21"/>
    </location>
</feature>
<proteinExistence type="predicted"/>
<accession>A0A8H8U6E3</accession>
<evidence type="ECO:0000259" key="2">
    <source>
        <dbReference type="Pfam" id="PF20150"/>
    </source>
</evidence>
<evidence type="ECO:0000313" key="3">
    <source>
        <dbReference type="EMBL" id="TVY33217.1"/>
    </source>
</evidence>
<evidence type="ECO:0000256" key="1">
    <source>
        <dbReference type="SAM" id="MobiDB-lite"/>
    </source>
</evidence>
<gene>
    <name evidence="3" type="ORF">LSUB1_G008273</name>
</gene>
<dbReference type="EMBL" id="QGMJ01000842">
    <property type="protein sequence ID" value="TVY33217.1"/>
    <property type="molecule type" value="Genomic_DNA"/>
</dbReference>
<dbReference type="Pfam" id="PF20150">
    <property type="entry name" value="2EXR"/>
    <property type="match status" value="1"/>
</dbReference>
<comment type="caution">
    <text evidence="3">The sequence shown here is derived from an EMBL/GenBank/DDBJ whole genome shotgun (WGS) entry which is preliminary data.</text>
</comment>
<keyword evidence="4" id="KW-1185">Reference proteome</keyword>
<dbReference type="AlphaFoldDB" id="A0A8H8U6E3"/>
<dbReference type="PANTHER" id="PTHR35910:SF6">
    <property type="entry name" value="2EXR DOMAIN-CONTAINING PROTEIN"/>
    <property type="match status" value="1"/>
</dbReference>
<sequence>MDKMDKMNKTDKKSSVDKDPHRFSFPQFPKLPTELRTIIWNLTLPSRIVEIKFVETRGFYTRVKIPVALRVCKDSRDAVLSSYSTCFGNLMFTPRTLFNFSLDTLYIGRQFQEQVLHLVASLNATEISKIQNLAIDSRINFDPATGYDAEIDYDACVKKSSLIDAKSKVFDLMHWLEYDIDEGTGTMKLYHEWPTAVEDMHECPMPRLRVRIQCSCGAFHGDGDEDGDEDDYEDSYGLEYYYDDDDEDVYCIQHNLPAAR</sequence>
<evidence type="ECO:0000313" key="4">
    <source>
        <dbReference type="Proteomes" id="UP000462212"/>
    </source>
</evidence>
<name>A0A8H8U6E3_9HELO</name>
<organism evidence="3 4">
    <name type="scientific">Lachnellula subtilissima</name>
    <dbReference type="NCBI Taxonomy" id="602034"/>
    <lineage>
        <taxon>Eukaryota</taxon>
        <taxon>Fungi</taxon>
        <taxon>Dikarya</taxon>
        <taxon>Ascomycota</taxon>
        <taxon>Pezizomycotina</taxon>
        <taxon>Leotiomycetes</taxon>
        <taxon>Helotiales</taxon>
        <taxon>Lachnaceae</taxon>
        <taxon>Lachnellula</taxon>
    </lineage>
</organism>